<protein>
    <recommendedName>
        <fullName evidence="4">DUF4879 domain-containing protein</fullName>
    </recommendedName>
</protein>
<accession>A0A229UWS0</accession>
<sequence>MKMRKWTTVLLLALSLILVALPVHAAGYKYFELDSRYDKDYYLTNLIPGSHAQVSVANGGFYHPYESNVNYILYDGMMNVLASGSLIPYYDYINDIRSGESGFGGEFNTTTGGFQLYVECDSAAPCYAENWLDVTD</sequence>
<gene>
    <name evidence="2" type="ORF">CF651_00900</name>
</gene>
<dbReference type="RefSeq" id="WP_094012961.1">
    <property type="nucleotide sequence ID" value="NZ_NMQW01000002.1"/>
</dbReference>
<dbReference type="EMBL" id="NMQW01000002">
    <property type="protein sequence ID" value="OXM87711.1"/>
    <property type="molecule type" value="Genomic_DNA"/>
</dbReference>
<feature type="chain" id="PRO_5013167035" description="DUF4879 domain-containing protein" evidence="1">
    <location>
        <begin position="26"/>
        <end position="136"/>
    </location>
</feature>
<evidence type="ECO:0000313" key="2">
    <source>
        <dbReference type="EMBL" id="OXM87711.1"/>
    </source>
</evidence>
<evidence type="ECO:0008006" key="4">
    <source>
        <dbReference type="Google" id="ProtNLM"/>
    </source>
</evidence>
<keyword evidence="1" id="KW-0732">Signal</keyword>
<reference evidence="2 3" key="1">
    <citation type="submission" date="2017-07" db="EMBL/GenBank/DDBJ databases">
        <title>Genome sequencing and assembly of Paenibacillus rigui.</title>
        <authorList>
            <person name="Mayilraj S."/>
        </authorList>
    </citation>
    <scope>NUCLEOTIDE SEQUENCE [LARGE SCALE GENOMIC DNA]</scope>
    <source>
        <strain evidence="2 3">JCM 16352</strain>
    </source>
</reference>
<dbReference type="AlphaFoldDB" id="A0A229UWS0"/>
<dbReference type="Proteomes" id="UP000215509">
    <property type="component" value="Unassembled WGS sequence"/>
</dbReference>
<comment type="caution">
    <text evidence="2">The sequence shown here is derived from an EMBL/GenBank/DDBJ whole genome shotgun (WGS) entry which is preliminary data.</text>
</comment>
<organism evidence="2 3">
    <name type="scientific">Paenibacillus rigui</name>
    <dbReference type="NCBI Taxonomy" id="554312"/>
    <lineage>
        <taxon>Bacteria</taxon>
        <taxon>Bacillati</taxon>
        <taxon>Bacillota</taxon>
        <taxon>Bacilli</taxon>
        <taxon>Bacillales</taxon>
        <taxon>Paenibacillaceae</taxon>
        <taxon>Paenibacillus</taxon>
    </lineage>
</organism>
<proteinExistence type="predicted"/>
<feature type="signal peptide" evidence="1">
    <location>
        <begin position="1"/>
        <end position="25"/>
    </location>
</feature>
<name>A0A229UWS0_9BACL</name>
<evidence type="ECO:0000313" key="3">
    <source>
        <dbReference type="Proteomes" id="UP000215509"/>
    </source>
</evidence>
<keyword evidence="3" id="KW-1185">Reference proteome</keyword>
<evidence type="ECO:0000256" key="1">
    <source>
        <dbReference type="SAM" id="SignalP"/>
    </source>
</evidence>